<evidence type="ECO:0008006" key="3">
    <source>
        <dbReference type="Google" id="ProtNLM"/>
    </source>
</evidence>
<keyword evidence="2" id="KW-1185">Reference proteome</keyword>
<reference evidence="1 2" key="1">
    <citation type="submission" date="2020-08" db="EMBL/GenBank/DDBJ databases">
        <title>Description of novel Flavobacterium F-408 isolate.</title>
        <authorList>
            <person name="Saticioglu I.B."/>
            <person name="Duman M."/>
            <person name="Altun S."/>
        </authorList>
    </citation>
    <scope>NUCLEOTIDE SEQUENCE [LARGE SCALE GENOMIC DNA]</scope>
    <source>
        <strain evidence="1 2">F-408</strain>
    </source>
</reference>
<dbReference type="RefSeq" id="WP_166126209.1">
    <property type="nucleotide sequence ID" value="NZ_JAANOQ010000003.1"/>
</dbReference>
<evidence type="ECO:0000313" key="2">
    <source>
        <dbReference type="Proteomes" id="UP000605990"/>
    </source>
</evidence>
<organism evidence="1 2">
    <name type="scientific">Flavobacterium bernardetii</name>
    <dbReference type="NCBI Taxonomy" id="2813823"/>
    <lineage>
        <taxon>Bacteria</taxon>
        <taxon>Pseudomonadati</taxon>
        <taxon>Bacteroidota</taxon>
        <taxon>Flavobacteriia</taxon>
        <taxon>Flavobacteriales</taxon>
        <taxon>Flavobacteriaceae</taxon>
        <taxon>Flavobacterium</taxon>
    </lineage>
</organism>
<name>A0ABR7IXB2_9FLAO</name>
<evidence type="ECO:0000313" key="1">
    <source>
        <dbReference type="EMBL" id="MBC5834420.1"/>
    </source>
</evidence>
<gene>
    <name evidence="1" type="ORF">H8R27_05915</name>
</gene>
<sequence length="69" mass="8145">MSTIELKQELHDIINKGDDKFVQLFYDMAKTYLVQIKKDKMIAESEKDIDSGNIHTQEEVKKMIANWKE</sequence>
<dbReference type="Proteomes" id="UP000605990">
    <property type="component" value="Unassembled WGS sequence"/>
</dbReference>
<accession>A0ABR7IXB2</accession>
<comment type="caution">
    <text evidence="1">The sequence shown here is derived from an EMBL/GenBank/DDBJ whole genome shotgun (WGS) entry which is preliminary data.</text>
</comment>
<dbReference type="EMBL" id="JACRUN010000002">
    <property type="protein sequence ID" value="MBC5834420.1"/>
    <property type="molecule type" value="Genomic_DNA"/>
</dbReference>
<proteinExistence type="predicted"/>
<protein>
    <recommendedName>
        <fullName evidence="3">Prevent-host-death protein</fullName>
    </recommendedName>
</protein>